<protein>
    <recommendedName>
        <fullName evidence="3">YaaC-like Protein</fullName>
    </recommendedName>
</protein>
<evidence type="ECO:0000313" key="1">
    <source>
        <dbReference type="EMBL" id="VFJ12623.1"/>
    </source>
</evidence>
<dbReference type="InterPro" id="IPR026988">
    <property type="entry name" value="YaaC-like"/>
</dbReference>
<dbReference type="Pfam" id="PF14175">
    <property type="entry name" value="YaaC"/>
    <property type="match status" value="1"/>
</dbReference>
<proteinExistence type="predicted"/>
<dbReference type="KEGG" id="nfn:NFRAN_0302"/>
<keyword evidence="2" id="KW-1185">Reference proteome</keyword>
<dbReference type="Proteomes" id="UP000294299">
    <property type="component" value="Chromosome NFRAN"/>
</dbReference>
<name>A0A484I678_9ARCH</name>
<dbReference type="AlphaFoldDB" id="A0A484I678"/>
<dbReference type="EMBL" id="LR216287">
    <property type="protein sequence ID" value="VFJ12623.1"/>
    <property type="molecule type" value="Genomic_DNA"/>
</dbReference>
<evidence type="ECO:0008006" key="3">
    <source>
        <dbReference type="Google" id="ProtNLM"/>
    </source>
</evidence>
<sequence length="304" mass="36002">MTISFLNNKKPFRSLPHKWEKQYIIYTKDPIKEIWNSLRDFTSYEYLKRFLTDRIGDSEIDEIIKHNSKEVLHIGGLTNNVAIEKIPLFQNLINQANDFYFASTNLPLLSQPILLFYSFETLAQFLFQSTYNLNKKRKYTHGLYYDSQKHILEVKQEGLFQDFHISHSKGMMKCHSFELEEIINCGSINPIELESYSGKLYSHNITDTKGENVSLTELDREFMFIFSISVLARYNILEWVKILDGTKLDNLDADIGIFIRRYINTTKLIFPILILNELRRKSCFFFEPGRFMADEWDKYDDKTK</sequence>
<accession>A0A484I678</accession>
<reference evidence="1 2" key="1">
    <citation type="submission" date="2019-02" db="EMBL/GenBank/DDBJ databases">
        <authorList>
            <person name="Lehtovirta-Morley E L."/>
        </authorList>
    </citation>
    <scope>NUCLEOTIDE SEQUENCE [LARGE SCALE GENOMIC DNA]</scope>
    <source>
        <strain evidence="1">NFRAN1</strain>
    </source>
</reference>
<organism evidence="1 2">
    <name type="scientific">Candidatus Nitrosocosmicus franklandianus</name>
    <dbReference type="NCBI Taxonomy" id="1798806"/>
    <lineage>
        <taxon>Archaea</taxon>
        <taxon>Nitrososphaerota</taxon>
        <taxon>Nitrososphaeria</taxon>
        <taxon>Nitrososphaerales</taxon>
        <taxon>Nitrososphaeraceae</taxon>
        <taxon>Candidatus Nitrosocosmicus</taxon>
    </lineage>
</organism>
<gene>
    <name evidence="1" type="ORF">NFRAN_0302</name>
</gene>
<evidence type="ECO:0000313" key="2">
    <source>
        <dbReference type="Proteomes" id="UP000294299"/>
    </source>
</evidence>